<accession>A0ACB9ZKC4</accession>
<evidence type="ECO:0000313" key="1">
    <source>
        <dbReference type="EMBL" id="KAI5647865.1"/>
    </source>
</evidence>
<gene>
    <name evidence="1" type="ORF">M9H77_33870</name>
</gene>
<keyword evidence="2" id="KW-1185">Reference proteome</keyword>
<protein>
    <submittedName>
        <fullName evidence="1">Uncharacterized protein</fullName>
    </submittedName>
</protein>
<comment type="caution">
    <text evidence="1">The sequence shown here is derived from an EMBL/GenBank/DDBJ whole genome shotgun (WGS) entry which is preliminary data.</text>
</comment>
<dbReference type="Proteomes" id="UP001060085">
    <property type="component" value="Linkage Group LG08"/>
</dbReference>
<sequence>MPSLLTPTRVLKSPFKSVKIQGHSKQPKRRSCIEQNIWNLCSQGRLREAVNSLDLFAQKGIRLDAETLALLLQHCTDSNSLKLGKWIHLHLKITGQKRPKTFLANHLINMYAKCGDHTEARKVFDKMCVKNLYSWNGMLSGYAKLGMMKPARRLFDKMPEKDVVTWNTMVIAYAQRGNCKEAFKFYKEFRRLDIGFNEYSFAGLVTICVKLRESWLTKQAHCQVFVSGFLLNVVLSSSIVDAYAKSGELGDARRLFDQMRKRDVLAWTTLISGYAKWGDMESAAALFDVMPVKNPVSWTAMITGYAHHNMGHNAIELFAKMIMSGAKPDQFTFSGCLRACASTTMLEHGKQIHAHLLRIGFRPNPIVVSALIDMYSKCGCLQVAEQVFHVMGDKLDVVLWNTLLSAFAYHGSGTEVIDAYAEMSSSGVKPDRITFLILLSACSHSGLVSEGLSFFESMIGDHSILPDQEHYASLVDMLGRAGRFNEVIYQLRKMPCKPDDRVWNALLGVCYIHGNLELGRIAAKHLFEIDPKSPAAYIFLSSIYAALGRWESVVKIRHLMNETQIRKEQALSWLETDHNFSPTSVGETKYEYMFKTSLVFLLVQQHRLFDDYRMNGPSICITWCLEKLDSTCHLTTTIANARMVSCYVMLLSTLQSRNSSSVLDFIIMGTAVSKQLERRKGISTEKKALVDLKQNGGCDFPGCDYHPEDRKNWMAGLNPEKVHINKIVWPGTHDSATNKIGIPMITRPFAQCQSLSIYNQLARGARVLDIRVQEDRRVCHGILLTYNIDVVINDVKKFLSETQSEIIILEIRTEFGHEDPPEFDKYLEEQLGEYLIHQDDHVFGKTIAQVLPKRVVCIWKPRKSPQPKAGGALWGSGYLKDHWIDTDLPSTKFESNLKHLSEQQPVSSRKYFYRVENTVTPQADNPVLCVKPVTNRIHNYARLFITQCFSRGIADRLQIFSTDFIDEDFVDACAGLTYARVEGKA</sequence>
<dbReference type="EMBL" id="CM044708">
    <property type="protein sequence ID" value="KAI5647865.1"/>
    <property type="molecule type" value="Genomic_DNA"/>
</dbReference>
<evidence type="ECO:0000313" key="2">
    <source>
        <dbReference type="Proteomes" id="UP001060085"/>
    </source>
</evidence>
<proteinExistence type="predicted"/>
<reference evidence="2" key="1">
    <citation type="journal article" date="2023" name="Nat. Plants">
        <title>Single-cell RNA sequencing provides a high-resolution roadmap for understanding the multicellular compartmentation of specialized metabolism.</title>
        <authorList>
            <person name="Sun S."/>
            <person name="Shen X."/>
            <person name="Li Y."/>
            <person name="Li Y."/>
            <person name="Wang S."/>
            <person name="Li R."/>
            <person name="Zhang H."/>
            <person name="Shen G."/>
            <person name="Guo B."/>
            <person name="Wei J."/>
            <person name="Xu J."/>
            <person name="St-Pierre B."/>
            <person name="Chen S."/>
            <person name="Sun C."/>
        </authorList>
    </citation>
    <scope>NUCLEOTIDE SEQUENCE [LARGE SCALE GENOMIC DNA]</scope>
</reference>
<organism evidence="1 2">
    <name type="scientific">Catharanthus roseus</name>
    <name type="common">Madagascar periwinkle</name>
    <name type="synonym">Vinca rosea</name>
    <dbReference type="NCBI Taxonomy" id="4058"/>
    <lineage>
        <taxon>Eukaryota</taxon>
        <taxon>Viridiplantae</taxon>
        <taxon>Streptophyta</taxon>
        <taxon>Embryophyta</taxon>
        <taxon>Tracheophyta</taxon>
        <taxon>Spermatophyta</taxon>
        <taxon>Magnoliopsida</taxon>
        <taxon>eudicotyledons</taxon>
        <taxon>Gunneridae</taxon>
        <taxon>Pentapetalae</taxon>
        <taxon>asterids</taxon>
        <taxon>lamiids</taxon>
        <taxon>Gentianales</taxon>
        <taxon>Apocynaceae</taxon>
        <taxon>Rauvolfioideae</taxon>
        <taxon>Vinceae</taxon>
        <taxon>Catharanthinae</taxon>
        <taxon>Catharanthus</taxon>
    </lineage>
</organism>
<name>A0ACB9ZKC4_CATRO</name>